<feature type="region of interest" description="Disordered" evidence="1">
    <location>
        <begin position="53"/>
        <end position="80"/>
    </location>
</feature>
<gene>
    <name evidence="2" type="ORF">HID58_026207</name>
</gene>
<organism evidence="2 3">
    <name type="scientific">Brassica napus</name>
    <name type="common">Rape</name>
    <dbReference type="NCBI Taxonomy" id="3708"/>
    <lineage>
        <taxon>Eukaryota</taxon>
        <taxon>Viridiplantae</taxon>
        <taxon>Streptophyta</taxon>
        <taxon>Embryophyta</taxon>
        <taxon>Tracheophyta</taxon>
        <taxon>Spermatophyta</taxon>
        <taxon>Magnoliopsida</taxon>
        <taxon>eudicotyledons</taxon>
        <taxon>Gunneridae</taxon>
        <taxon>Pentapetalae</taxon>
        <taxon>rosids</taxon>
        <taxon>malvids</taxon>
        <taxon>Brassicales</taxon>
        <taxon>Brassicaceae</taxon>
        <taxon>Brassiceae</taxon>
        <taxon>Brassica</taxon>
    </lineage>
</organism>
<proteinExistence type="predicted"/>
<evidence type="ECO:0000313" key="2">
    <source>
        <dbReference type="EMBL" id="KAH0918547.1"/>
    </source>
</evidence>
<accession>A0ABQ8CNX0</accession>
<dbReference type="EMBL" id="JAGKQM010000007">
    <property type="protein sequence ID" value="KAH0918547.1"/>
    <property type="molecule type" value="Genomic_DNA"/>
</dbReference>
<feature type="compositionally biased region" description="Basic residues" evidence="1">
    <location>
        <begin position="251"/>
        <end position="264"/>
    </location>
</feature>
<protein>
    <submittedName>
        <fullName evidence="2">Uncharacterized protein</fullName>
    </submittedName>
</protein>
<feature type="region of interest" description="Disordered" evidence="1">
    <location>
        <begin position="172"/>
        <end position="192"/>
    </location>
</feature>
<comment type="caution">
    <text evidence="2">The sequence shown here is derived from an EMBL/GenBank/DDBJ whole genome shotgun (WGS) entry which is preliminary data.</text>
</comment>
<keyword evidence="3" id="KW-1185">Reference proteome</keyword>
<evidence type="ECO:0000256" key="1">
    <source>
        <dbReference type="SAM" id="MobiDB-lite"/>
    </source>
</evidence>
<dbReference type="Proteomes" id="UP000824890">
    <property type="component" value="Unassembled WGS sequence"/>
</dbReference>
<feature type="compositionally biased region" description="Basic residues" evidence="1">
    <location>
        <begin position="61"/>
        <end position="71"/>
    </location>
</feature>
<evidence type="ECO:0000313" key="3">
    <source>
        <dbReference type="Proteomes" id="UP000824890"/>
    </source>
</evidence>
<sequence>MSTSQSQMVISMFGDGDIEIQSEEAISMSMTHNGDSTTVATPEPDDVAVAISMSTSQSNRGKSKTGVRRQRPSGETLRHGPVPVSRQVVTKKKYEMWPVFNYPESSLPKHSGLTEAAVRKAEHNPALAVKPMMLLLVSTKIGGHVFTNAEWLGGDAGDPLFVYGAKARITKSEKQVDSDEGAPTKQRRVADHSTRFVPVGTYGDKLKLLEGRVDEMVAKVAIMREVCKKHEDLINGLKLSLEGRDNQKTQRSTKKPHRSTRNKRRGEGLEICGTSLHWVRPNAMSMSKRQVWKCVNCGPVAVKFLEMHATGNRRPTMSGSTMRWISTREWQPMYTSLSVPLHPAVDIPAQTGTLLDIFFLSIKNSQSEPDEFHSPGITMQWSAMLTPMKLKTAG</sequence>
<reference evidence="2 3" key="1">
    <citation type="submission" date="2021-05" db="EMBL/GenBank/DDBJ databases">
        <title>Genome Assembly of Synthetic Allotetraploid Brassica napus Reveals Homoeologous Exchanges between Subgenomes.</title>
        <authorList>
            <person name="Davis J.T."/>
        </authorList>
    </citation>
    <scope>NUCLEOTIDE SEQUENCE [LARGE SCALE GENOMIC DNA]</scope>
    <source>
        <strain evidence="3">cv. Da-Ae</strain>
        <tissue evidence="2">Seedling</tissue>
    </source>
</reference>
<feature type="region of interest" description="Disordered" evidence="1">
    <location>
        <begin position="244"/>
        <end position="266"/>
    </location>
</feature>
<name>A0ABQ8CNX0_BRANA</name>